<dbReference type="PANTHER" id="PTHR13932:SF5">
    <property type="entry name" value="RADICAL S-ADENOSYL METHIONINE DOMAIN-CONTAINING PROTEIN 1, MITOCHONDRIAL"/>
    <property type="match status" value="1"/>
</dbReference>
<dbReference type="SFLD" id="SFLDF00562">
    <property type="entry name" value="HemN-like__clustered_with_heat"/>
    <property type="match status" value="1"/>
</dbReference>
<dbReference type="GeneID" id="98069932"/>
<dbReference type="SMART" id="SM00729">
    <property type="entry name" value="Elp3"/>
    <property type="match status" value="1"/>
</dbReference>
<dbReference type="SUPFAM" id="SSF102114">
    <property type="entry name" value="Radical SAM enzymes"/>
    <property type="match status" value="1"/>
</dbReference>
<evidence type="ECO:0000256" key="6">
    <source>
        <dbReference type="ARBA" id="ARBA00022723"/>
    </source>
</evidence>
<dbReference type="STRING" id="742817.HMPREF9449_02391"/>
<evidence type="ECO:0000256" key="7">
    <source>
        <dbReference type="ARBA" id="ARBA00023004"/>
    </source>
</evidence>
<dbReference type="InterPro" id="IPR006638">
    <property type="entry name" value="Elp3/MiaA/NifB-like_rSAM"/>
</dbReference>
<dbReference type="Proteomes" id="UP000004892">
    <property type="component" value="Unassembled WGS sequence"/>
</dbReference>
<proteinExistence type="inferred from homology"/>
<dbReference type="InterPro" id="IPR034505">
    <property type="entry name" value="Coproporphyrinogen-III_oxidase"/>
</dbReference>
<name>H1DJ12_9BACT</name>
<reference evidence="12 13" key="1">
    <citation type="submission" date="2012-01" db="EMBL/GenBank/DDBJ databases">
        <title>The Genome Sequence of Odoribacter laneus YIT 12061.</title>
        <authorList>
            <consortium name="The Broad Institute Genome Sequencing Platform"/>
            <person name="Earl A."/>
            <person name="Ward D."/>
            <person name="Feldgarden M."/>
            <person name="Gevers D."/>
            <person name="Morotomi M."/>
            <person name="Young S.K."/>
            <person name="Zeng Q."/>
            <person name="Gargeya S."/>
            <person name="Fitzgerald M."/>
            <person name="Haas B."/>
            <person name="Abouelleil A."/>
            <person name="Alvarado L."/>
            <person name="Arachchi H.M."/>
            <person name="Berlin A."/>
            <person name="Chapman S.B."/>
            <person name="Gearin G."/>
            <person name="Goldberg J."/>
            <person name="Griggs A."/>
            <person name="Gujja S."/>
            <person name="Hansen M."/>
            <person name="Heiman D."/>
            <person name="Howarth C."/>
            <person name="Larimer J."/>
            <person name="Lui A."/>
            <person name="MacDonald P.J.P."/>
            <person name="McCowen C."/>
            <person name="Montmayeur A."/>
            <person name="Murphy C."/>
            <person name="Neiman D."/>
            <person name="Pearson M."/>
            <person name="Priest M."/>
            <person name="Roberts A."/>
            <person name="Saif S."/>
            <person name="Shea T."/>
            <person name="Sisk P."/>
            <person name="Stolte C."/>
            <person name="Sykes S."/>
            <person name="Wortman J."/>
            <person name="Nusbaum C."/>
            <person name="Birren B."/>
        </authorList>
    </citation>
    <scope>NUCLEOTIDE SEQUENCE [LARGE SCALE GENOMIC DNA]</scope>
    <source>
        <strain evidence="12 13">YIT 12061</strain>
    </source>
</reference>
<keyword evidence="7 10" id="KW-0408">Iron</keyword>
<dbReference type="InterPro" id="IPR010723">
    <property type="entry name" value="HemN_C"/>
</dbReference>
<dbReference type="NCBIfam" id="TIGR00539">
    <property type="entry name" value="hemN_rel"/>
    <property type="match status" value="1"/>
</dbReference>
<dbReference type="HOGENOM" id="CLU_027579_2_2_10"/>
<keyword evidence="8 10" id="KW-0411">Iron-sulfur</keyword>
<dbReference type="InterPro" id="IPR013785">
    <property type="entry name" value="Aldolase_TIM"/>
</dbReference>
<dbReference type="InterPro" id="IPR058240">
    <property type="entry name" value="rSAM_sf"/>
</dbReference>
<dbReference type="GO" id="GO:0006779">
    <property type="term" value="P:porphyrin-containing compound biosynthetic process"/>
    <property type="evidence" value="ECO:0007669"/>
    <property type="project" value="InterPro"/>
</dbReference>
<evidence type="ECO:0000313" key="13">
    <source>
        <dbReference type="Proteomes" id="UP000004892"/>
    </source>
</evidence>
<feature type="domain" description="Radical SAM core" evidence="11">
    <location>
        <begin position="1"/>
        <end position="230"/>
    </location>
</feature>
<comment type="cofactor">
    <cofactor evidence="1">
        <name>[4Fe-4S] cluster</name>
        <dbReference type="ChEBI" id="CHEBI:49883"/>
    </cofactor>
</comment>
<comment type="similarity">
    <text evidence="2">Belongs to the anaerobic coproporphyrinogen-III oxidase family. HemW subfamily.</text>
</comment>
<evidence type="ECO:0000256" key="9">
    <source>
        <dbReference type="ARBA" id="ARBA00023186"/>
    </source>
</evidence>
<keyword evidence="13" id="KW-1185">Reference proteome</keyword>
<dbReference type="PANTHER" id="PTHR13932">
    <property type="entry name" value="COPROPORPHYRINIGEN III OXIDASE"/>
    <property type="match status" value="1"/>
</dbReference>
<dbReference type="CDD" id="cd01335">
    <property type="entry name" value="Radical_SAM"/>
    <property type="match status" value="1"/>
</dbReference>
<evidence type="ECO:0000313" key="12">
    <source>
        <dbReference type="EMBL" id="EHP46774.1"/>
    </source>
</evidence>
<dbReference type="InterPro" id="IPR007197">
    <property type="entry name" value="rSAM"/>
</dbReference>
<dbReference type="GO" id="GO:0051539">
    <property type="term" value="F:4 iron, 4 sulfur cluster binding"/>
    <property type="evidence" value="ECO:0007669"/>
    <property type="project" value="UniProtKB-UniRule"/>
</dbReference>
<dbReference type="GO" id="GO:0005737">
    <property type="term" value="C:cytoplasm"/>
    <property type="evidence" value="ECO:0007669"/>
    <property type="project" value="UniProtKB-SubCell"/>
</dbReference>
<dbReference type="Pfam" id="PF04055">
    <property type="entry name" value="Radical_SAM"/>
    <property type="match status" value="1"/>
</dbReference>
<gene>
    <name evidence="12" type="ORF">HMPREF9449_02391</name>
</gene>
<evidence type="ECO:0000256" key="10">
    <source>
        <dbReference type="RuleBase" id="RU364116"/>
    </source>
</evidence>
<accession>H1DJ12</accession>
<evidence type="ECO:0000259" key="11">
    <source>
        <dbReference type="PROSITE" id="PS51918"/>
    </source>
</evidence>
<dbReference type="EMBL" id="ADMC01000025">
    <property type="protein sequence ID" value="EHP46774.1"/>
    <property type="molecule type" value="Genomic_DNA"/>
</dbReference>
<sequence length="374" mass="43019">MGVYVHIPFCRSKCYYCGFYSVASIVFKQAFIRALCREIELRKDYLGTYKPETLYLGGGTPSYLTPDELQIILQKLEEIHPLSLSAERTIEMNPEDLVPAKLNELRRLGFNRLSIGVQTFNEKGLKKMNRTHTARQAIDGIFCAAESGFENIGIDFIIGMPGNTLENIKADLKQIQYLPVSHVSVYILSIEEGSVFARQIEKGIFAPPPEEKVTEEYFFVADALREMGFEHYEISNFARAGKYSVHNSNYWSKKPYIGLGPSAHSFNLHSRQWNVANVKTYSESLDKDILKFDFEELTEVDQYNEYIMTGLRTMWGINLDILRSTYKKYWSSVESRIAAYIQQGWAKRDGNHLVLTERGWLVSDYIFCDLFVIS</sequence>
<evidence type="ECO:0000256" key="5">
    <source>
        <dbReference type="ARBA" id="ARBA00022691"/>
    </source>
</evidence>
<dbReference type="RefSeq" id="WP_009137537.1">
    <property type="nucleotide sequence ID" value="NZ_JH594596.1"/>
</dbReference>
<keyword evidence="6 10" id="KW-0479">Metal-binding</keyword>
<protein>
    <recommendedName>
        <fullName evidence="3 10">Heme chaperone HemW</fullName>
    </recommendedName>
</protein>
<dbReference type="SFLD" id="SFLDS00029">
    <property type="entry name" value="Radical_SAM"/>
    <property type="match status" value="1"/>
</dbReference>
<dbReference type="PATRIC" id="fig|742817.3.peg.2560"/>
<dbReference type="eggNOG" id="COG0635">
    <property type="taxonomic scope" value="Bacteria"/>
</dbReference>
<keyword evidence="9 10" id="KW-0143">Chaperone</keyword>
<evidence type="ECO:0000256" key="8">
    <source>
        <dbReference type="ARBA" id="ARBA00023014"/>
    </source>
</evidence>
<dbReference type="GO" id="GO:0004109">
    <property type="term" value="F:coproporphyrinogen oxidase activity"/>
    <property type="evidence" value="ECO:0007669"/>
    <property type="project" value="InterPro"/>
</dbReference>
<keyword evidence="5 10" id="KW-0949">S-adenosyl-L-methionine</keyword>
<dbReference type="AlphaFoldDB" id="H1DJ12"/>
<dbReference type="SFLD" id="SFLDG01065">
    <property type="entry name" value="anaerobic_coproporphyrinogen-I"/>
    <property type="match status" value="1"/>
</dbReference>
<dbReference type="InterPro" id="IPR004559">
    <property type="entry name" value="HemW-like"/>
</dbReference>
<evidence type="ECO:0000256" key="2">
    <source>
        <dbReference type="ARBA" id="ARBA00006100"/>
    </source>
</evidence>
<evidence type="ECO:0000256" key="3">
    <source>
        <dbReference type="ARBA" id="ARBA00017228"/>
    </source>
</evidence>
<dbReference type="Pfam" id="PF06969">
    <property type="entry name" value="HemN_C"/>
    <property type="match status" value="1"/>
</dbReference>
<evidence type="ECO:0000256" key="4">
    <source>
        <dbReference type="ARBA" id="ARBA00022617"/>
    </source>
</evidence>
<keyword evidence="4 10" id="KW-0349">Heme</keyword>
<comment type="subcellular location">
    <subcellularLocation>
        <location evidence="10">Cytoplasm</location>
    </subcellularLocation>
</comment>
<keyword evidence="10" id="KW-0963">Cytoplasm</keyword>
<dbReference type="PROSITE" id="PS51918">
    <property type="entry name" value="RADICAL_SAM"/>
    <property type="match status" value="1"/>
</dbReference>
<dbReference type="GO" id="GO:0046872">
    <property type="term" value="F:metal ion binding"/>
    <property type="evidence" value="ECO:0007669"/>
    <property type="project" value="UniProtKB-UniRule"/>
</dbReference>
<comment type="caution">
    <text evidence="12">The sequence shown here is derived from an EMBL/GenBank/DDBJ whole genome shotgun (WGS) entry which is preliminary data.</text>
</comment>
<organism evidence="12 13">
    <name type="scientific">Odoribacter laneus YIT 12061</name>
    <dbReference type="NCBI Taxonomy" id="742817"/>
    <lineage>
        <taxon>Bacteria</taxon>
        <taxon>Pseudomonadati</taxon>
        <taxon>Bacteroidota</taxon>
        <taxon>Bacteroidia</taxon>
        <taxon>Bacteroidales</taxon>
        <taxon>Odoribacteraceae</taxon>
        <taxon>Odoribacter</taxon>
    </lineage>
</organism>
<comment type="function">
    <text evidence="10">Probably acts as a heme chaperone, transferring heme to an unknown acceptor. Binds one molecule of heme per monomer, possibly covalently. Binds 1 [4Fe-4S] cluster. The cluster is coordinated with 3 cysteines and an exchangeable S-adenosyl-L-methionine.</text>
</comment>
<dbReference type="Gene3D" id="3.20.20.70">
    <property type="entry name" value="Aldolase class I"/>
    <property type="match status" value="1"/>
</dbReference>
<keyword evidence="10" id="KW-0004">4Fe-4S</keyword>
<evidence type="ECO:0000256" key="1">
    <source>
        <dbReference type="ARBA" id="ARBA00001966"/>
    </source>
</evidence>